<keyword evidence="4" id="KW-1185">Reference proteome</keyword>
<name>A0A1M4SYT7_9SPHI</name>
<evidence type="ECO:0000256" key="1">
    <source>
        <dbReference type="SAM" id="Phobius"/>
    </source>
</evidence>
<evidence type="ECO:0000313" key="4">
    <source>
        <dbReference type="Proteomes" id="UP000184287"/>
    </source>
</evidence>
<dbReference type="AlphaFoldDB" id="A0A1M4SYT7"/>
<dbReference type="STRING" id="288992.SAMN04488522_10117"/>
<dbReference type="GO" id="GO:0005886">
    <property type="term" value="C:plasma membrane"/>
    <property type="evidence" value="ECO:0007669"/>
    <property type="project" value="TreeGrafter"/>
</dbReference>
<feature type="transmembrane region" description="Helical" evidence="1">
    <location>
        <begin position="12"/>
        <end position="33"/>
    </location>
</feature>
<dbReference type="GO" id="GO:0090313">
    <property type="term" value="P:regulation of protein targeting to membrane"/>
    <property type="evidence" value="ECO:0007669"/>
    <property type="project" value="TreeGrafter"/>
</dbReference>
<evidence type="ECO:0000313" key="3">
    <source>
        <dbReference type="EMBL" id="SHE37343.1"/>
    </source>
</evidence>
<dbReference type="RefSeq" id="WP_073225861.1">
    <property type="nucleotide sequence ID" value="NZ_FQUQ01000001.1"/>
</dbReference>
<dbReference type="EMBL" id="FQUQ01000001">
    <property type="protein sequence ID" value="SHE37343.1"/>
    <property type="molecule type" value="Genomic_DNA"/>
</dbReference>
<reference evidence="4" key="1">
    <citation type="submission" date="2016-11" db="EMBL/GenBank/DDBJ databases">
        <authorList>
            <person name="Varghese N."/>
            <person name="Submissions S."/>
        </authorList>
    </citation>
    <scope>NUCLEOTIDE SEQUENCE [LARGE SCALE GENOMIC DNA]</scope>
    <source>
        <strain evidence="4">DSM 16990</strain>
    </source>
</reference>
<dbReference type="Pfam" id="PF05170">
    <property type="entry name" value="AsmA"/>
    <property type="match status" value="1"/>
</dbReference>
<accession>A0A1M4SYT7</accession>
<gene>
    <name evidence="3" type="ORF">SAMN04488522_10117</name>
</gene>
<dbReference type="PANTHER" id="PTHR30441:SF8">
    <property type="entry name" value="DUF748 DOMAIN-CONTAINING PROTEIN"/>
    <property type="match status" value="1"/>
</dbReference>
<dbReference type="Proteomes" id="UP000184287">
    <property type="component" value="Unassembled WGS sequence"/>
</dbReference>
<organism evidence="3 4">
    <name type="scientific">Pedobacter caeni</name>
    <dbReference type="NCBI Taxonomy" id="288992"/>
    <lineage>
        <taxon>Bacteria</taxon>
        <taxon>Pseudomonadati</taxon>
        <taxon>Bacteroidota</taxon>
        <taxon>Sphingobacteriia</taxon>
        <taxon>Sphingobacteriales</taxon>
        <taxon>Sphingobacteriaceae</taxon>
        <taxon>Pedobacter</taxon>
    </lineage>
</organism>
<keyword evidence="1" id="KW-1133">Transmembrane helix</keyword>
<sequence>MEKLPRWSKITLKILGGLVALILIVFIALGLYVNANKKELLGTITKQLNKNLNGSLTIGNMEPTFFKGFPGVSISLKNVVMKDSLWKNHHHTLLDAKDFDVSVNTMALLTGTIEIKKIGISNATIYLFTDSNGYSNTAIFRKKDKKKEPETDEGGSDARLKKFSLNQVSFVVDNKKGHKLFQFDVDELKGEMDYSFSGWEAKLKLKTMARSLAFNTRRGSFIKDKMLEGPFKINYNEDSGIIDVAENQLNIGKDPFLIGAKFDTSKENTDFKINIKAPGILWRDASALLAPNISSKLNMFDLKAPIDVTCTIAGNMGPGGDPAINVTALVKDNVLTTPGAVIDSCNFRGVFTNNYLNGKGFTDENSAIKLYQFKGSYSEMPFSIDTVFIHNLDKPIATGVFRSKFEISKLNKAIGEETLKFTRGTANVKLAYKADIVAFKLSKPIVTGVVDITNADVSYVPRKLNFTNTAISLNFTSNDLFIKNIRLQSGRSVVMMDGTIRNFLNLYYTAPEKILLTWKVTSPELHLGEFLGFLGTRKTAKKVKRQTKSTNFSQDMNELFEKSMVDMHLRVAKVYYNKFLATDATADLFLSESGIGLKNISVKHGGGSLKVDGNISQKGKFNHFLINTTLSNVDIKNFFYSFDNFGMTSLTSKNLKGYLYSKTKIGGTITDQGRLVTNSLNGNVVFDVKRGALLRFDPIKNVGKFAFPFRDLDNITFENLNGKFDIRGPRITINPMQINSSILNMDVAGVYSMSTGTNIELDVPLRNPKKDEDITDKKEIQERRMKGIVLHLLATDGEDGKIKIKLNRNRSKGK</sequence>
<dbReference type="OrthoDB" id="1489065at2"/>
<dbReference type="InterPro" id="IPR052894">
    <property type="entry name" value="AsmA-related"/>
</dbReference>
<proteinExistence type="predicted"/>
<keyword evidence="1" id="KW-0812">Transmembrane</keyword>
<protein>
    <submittedName>
        <fullName evidence="3">AsmA family protein</fullName>
    </submittedName>
</protein>
<evidence type="ECO:0000259" key="2">
    <source>
        <dbReference type="Pfam" id="PF05170"/>
    </source>
</evidence>
<dbReference type="PANTHER" id="PTHR30441">
    <property type="entry name" value="DUF748 DOMAIN-CONTAINING PROTEIN"/>
    <property type="match status" value="1"/>
</dbReference>
<keyword evidence="1" id="KW-0472">Membrane</keyword>
<feature type="domain" description="AsmA" evidence="2">
    <location>
        <begin position="7"/>
        <end position="167"/>
    </location>
</feature>
<dbReference type="InterPro" id="IPR007844">
    <property type="entry name" value="AsmA"/>
</dbReference>